<dbReference type="AlphaFoldDB" id="A0A507QLN0"/>
<proteinExistence type="predicted"/>
<protein>
    <submittedName>
        <fullName evidence="1">Uncharacterized protein</fullName>
    </submittedName>
</protein>
<dbReference type="OrthoDB" id="4232400at2759"/>
<evidence type="ECO:0000313" key="1">
    <source>
        <dbReference type="EMBL" id="TQB68703.1"/>
    </source>
</evidence>
<comment type="caution">
    <text evidence="1">The sequence shown here is derived from an EMBL/GenBank/DDBJ whole genome shotgun (WGS) entry which is preliminary data.</text>
</comment>
<keyword evidence="2" id="KW-1185">Reference proteome</keyword>
<accession>A0A507QLN0</accession>
<gene>
    <name evidence="1" type="ORF">MPDQ_002907</name>
</gene>
<dbReference type="EMBL" id="VIFY01000196">
    <property type="protein sequence ID" value="TQB68703.1"/>
    <property type="molecule type" value="Genomic_DNA"/>
</dbReference>
<sequence>MPLGNPPNPSDIPPKDRSKYRFIQDCGFENFRDFMLSYGLRLEDDDDVKEANAILDSLCTIAQEEWEDERRTYTR</sequence>
<reference evidence="1 2" key="1">
    <citation type="submission" date="2019-06" db="EMBL/GenBank/DDBJ databases">
        <title>Wine fermentation using esterase from Monascus purpureus.</title>
        <authorList>
            <person name="Geng C."/>
            <person name="Zhang Y."/>
        </authorList>
    </citation>
    <scope>NUCLEOTIDE SEQUENCE [LARGE SCALE GENOMIC DNA]</scope>
    <source>
        <strain evidence="1">HQ1</strain>
    </source>
</reference>
<organism evidence="1 2">
    <name type="scientific">Monascus purpureus</name>
    <name type="common">Red mold</name>
    <name type="synonym">Monascus anka</name>
    <dbReference type="NCBI Taxonomy" id="5098"/>
    <lineage>
        <taxon>Eukaryota</taxon>
        <taxon>Fungi</taxon>
        <taxon>Dikarya</taxon>
        <taxon>Ascomycota</taxon>
        <taxon>Pezizomycotina</taxon>
        <taxon>Eurotiomycetes</taxon>
        <taxon>Eurotiomycetidae</taxon>
        <taxon>Eurotiales</taxon>
        <taxon>Aspergillaceae</taxon>
        <taxon>Monascus</taxon>
    </lineage>
</organism>
<evidence type="ECO:0000313" key="2">
    <source>
        <dbReference type="Proteomes" id="UP000319663"/>
    </source>
</evidence>
<name>A0A507QLN0_MONPU</name>
<dbReference type="Proteomes" id="UP000319663">
    <property type="component" value="Unassembled WGS sequence"/>
</dbReference>